<proteinExistence type="predicted"/>
<organism evidence="4 5">
    <name type="scientific">Cytobacillus solani</name>
    <dbReference type="NCBI Taxonomy" id="1637975"/>
    <lineage>
        <taxon>Bacteria</taxon>
        <taxon>Bacillati</taxon>
        <taxon>Bacillota</taxon>
        <taxon>Bacilli</taxon>
        <taxon>Bacillales</taxon>
        <taxon>Bacillaceae</taxon>
        <taxon>Cytobacillus</taxon>
    </lineage>
</organism>
<feature type="binding site" evidence="2">
    <location>
        <position position="107"/>
    </location>
    <ligand>
        <name>prephenate</name>
        <dbReference type="ChEBI" id="CHEBI:29934"/>
    </ligand>
</feature>
<evidence type="ECO:0000313" key="4">
    <source>
        <dbReference type="EMBL" id="KQL20264.1"/>
    </source>
</evidence>
<dbReference type="AlphaFoldDB" id="A0A0Q3QRN2"/>
<name>A0A0Q3QRN2_9BACI</name>
<comment type="caution">
    <text evidence="4">The sequence shown here is derived from an EMBL/GenBank/DDBJ whole genome shotgun (WGS) entry which is preliminary data.</text>
</comment>
<dbReference type="GO" id="GO:0009073">
    <property type="term" value="P:aromatic amino acid family biosynthetic process"/>
    <property type="evidence" value="ECO:0007669"/>
    <property type="project" value="UniProtKB-UniRule"/>
</dbReference>
<dbReference type="Proteomes" id="UP000050996">
    <property type="component" value="Unassembled WGS sequence"/>
</dbReference>
<dbReference type="NCBIfam" id="TIGR01796">
    <property type="entry name" value="CM_mono_aroH"/>
    <property type="match status" value="1"/>
</dbReference>
<evidence type="ECO:0000256" key="1">
    <source>
        <dbReference type="NCBIfam" id="TIGR01796"/>
    </source>
</evidence>
<dbReference type="STRING" id="1637975.AN957_17880"/>
<protein>
    <recommendedName>
        <fullName evidence="1 3">chorismate mutase</fullName>
        <ecNumber evidence="1 3">5.4.99.5</ecNumber>
    </recommendedName>
</protein>
<dbReference type="SUPFAM" id="SSF55298">
    <property type="entry name" value="YjgF-like"/>
    <property type="match status" value="1"/>
</dbReference>
<dbReference type="GO" id="GO:0004106">
    <property type="term" value="F:chorismate mutase activity"/>
    <property type="evidence" value="ECO:0007669"/>
    <property type="project" value="UniProtKB-UniRule"/>
</dbReference>
<evidence type="ECO:0000256" key="3">
    <source>
        <dbReference type="PROSITE-ProRule" id="PRU00514"/>
    </source>
</evidence>
<accession>A0A0Q3QRN2</accession>
<dbReference type="GO" id="GO:0046417">
    <property type="term" value="P:chorismate metabolic process"/>
    <property type="evidence" value="ECO:0007669"/>
    <property type="project" value="TreeGrafter"/>
</dbReference>
<dbReference type="Pfam" id="PF07736">
    <property type="entry name" value="CM_1"/>
    <property type="match status" value="1"/>
</dbReference>
<dbReference type="PANTHER" id="PTHR21164">
    <property type="entry name" value="CHORISMATE MUTASE"/>
    <property type="match status" value="1"/>
</dbReference>
<dbReference type="PROSITE" id="PS51167">
    <property type="entry name" value="CHORISMATE_MUT_1"/>
    <property type="match status" value="1"/>
</dbReference>
<keyword evidence="3" id="KW-0413">Isomerase</keyword>
<feature type="binding site" evidence="2">
    <location>
        <position position="6"/>
    </location>
    <ligand>
        <name>prephenate</name>
        <dbReference type="ChEBI" id="CHEBI:29934"/>
    </ligand>
</feature>
<evidence type="ECO:0000256" key="2">
    <source>
        <dbReference type="PIRSR" id="PIRSR005965-1"/>
    </source>
</evidence>
<dbReference type="EC" id="5.4.99.5" evidence="1 3"/>
<dbReference type="InterPro" id="IPR008243">
    <property type="entry name" value="Chorismate_mutase_AroH"/>
</dbReference>
<keyword evidence="5" id="KW-1185">Reference proteome</keyword>
<feature type="binding site" evidence="2">
    <location>
        <position position="89"/>
    </location>
    <ligand>
        <name>prephenate</name>
        <dbReference type="ChEBI" id="CHEBI:29934"/>
    </ligand>
</feature>
<dbReference type="PATRIC" id="fig|1637975.4.peg.3514"/>
<dbReference type="UniPathway" id="UPA00120">
    <property type="reaction ID" value="UER00203"/>
</dbReference>
<keyword evidence="2 3" id="KW-0057">Aromatic amino acid biosynthesis</keyword>
<reference evidence="4 5" key="1">
    <citation type="submission" date="2015-09" db="EMBL/GenBank/DDBJ databases">
        <title>Genome sequencing project for genomic taxonomy and phylogenomics of Bacillus-like bacteria.</title>
        <authorList>
            <person name="Liu B."/>
            <person name="Wang J."/>
            <person name="Zhu Y."/>
            <person name="Liu G."/>
            <person name="Chen Q."/>
            <person name="Chen Z."/>
            <person name="Lan J."/>
            <person name="Che J."/>
            <person name="Ge C."/>
            <person name="Shi H."/>
            <person name="Pan Z."/>
            <person name="Liu X."/>
        </authorList>
    </citation>
    <scope>NUCLEOTIDE SEQUENCE [LARGE SCALE GENOMIC DNA]</scope>
    <source>
        <strain evidence="4 5">FJAT-18043</strain>
    </source>
</reference>
<keyword evidence="2 3" id="KW-0028">Amino-acid biosynthesis</keyword>
<dbReference type="CDD" id="cd02185">
    <property type="entry name" value="AroH"/>
    <property type="match status" value="1"/>
</dbReference>
<dbReference type="Gene3D" id="3.30.1330.40">
    <property type="entry name" value="RutC-like"/>
    <property type="match status" value="1"/>
</dbReference>
<dbReference type="InterPro" id="IPR035959">
    <property type="entry name" value="RutC-like_sf"/>
</dbReference>
<evidence type="ECO:0000313" key="5">
    <source>
        <dbReference type="Proteomes" id="UP000050996"/>
    </source>
</evidence>
<dbReference type="GO" id="GO:0008652">
    <property type="term" value="P:amino acid biosynthetic process"/>
    <property type="evidence" value="ECO:0007669"/>
    <property type="project" value="UniProtKB-UniRule"/>
</dbReference>
<dbReference type="PANTHER" id="PTHR21164:SF0">
    <property type="entry name" value="CHORISMATE MUTASE AROH"/>
    <property type="match status" value="1"/>
</dbReference>
<dbReference type="PIRSF" id="PIRSF005965">
    <property type="entry name" value="Chor_mut_AroH"/>
    <property type="match status" value="1"/>
</dbReference>
<dbReference type="EMBL" id="LJIX01000006">
    <property type="protein sequence ID" value="KQL20264.1"/>
    <property type="molecule type" value="Genomic_DNA"/>
</dbReference>
<dbReference type="RefSeq" id="WP_053476801.1">
    <property type="nucleotide sequence ID" value="NZ_CP041305.1"/>
</dbReference>
<gene>
    <name evidence="4" type="ORF">AN957_17880</name>
</gene>
<sequence>MIRGIRGATTVTENIEDEIIEATEILLRQMIEQNKIEANMVASVFISVTEDITAAFPAKAIRLINGWTFVPVMCMREIPVPSALAKCIRVMMHVNTMIPQEEISHIYLGNAISLRPDLKVENKSL</sequence>
<comment type="catalytic activity">
    <reaction evidence="3">
        <text>chorismate = prephenate</text>
        <dbReference type="Rhea" id="RHEA:13897"/>
        <dbReference type="ChEBI" id="CHEBI:29748"/>
        <dbReference type="ChEBI" id="CHEBI:29934"/>
        <dbReference type="EC" id="5.4.99.5"/>
    </reaction>
</comment>